<name>A0A1I2FAN3_9BACT</name>
<evidence type="ECO:0000313" key="1">
    <source>
        <dbReference type="EMBL" id="SFF01818.1"/>
    </source>
</evidence>
<organism evidence="1 2">
    <name type="scientific">Spirosoma endophyticum</name>
    <dbReference type="NCBI Taxonomy" id="662367"/>
    <lineage>
        <taxon>Bacteria</taxon>
        <taxon>Pseudomonadati</taxon>
        <taxon>Bacteroidota</taxon>
        <taxon>Cytophagia</taxon>
        <taxon>Cytophagales</taxon>
        <taxon>Cytophagaceae</taxon>
        <taxon>Spirosoma</taxon>
    </lineage>
</organism>
<sequence length="152" mass="17862">MPIQNVDRDNTRGERVFNKVFPNQAIAPWLYDTCYFLELKEVRQENDKEIEETVELNRIIGVTDGGYDPSKYTHPWSVNWLDWFWAMAEGKSKNHLKDPFAKLYEAIAEQNQPGSGNFFLYRVSLSGQNFYFIGEGHHRITFLRACWGFEKS</sequence>
<reference evidence="1" key="1">
    <citation type="submission" date="2016-10" db="EMBL/GenBank/DDBJ databases">
        <authorList>
            <person name="de Groot N.N."/>
        </authorList>
    </citation>
    <scope>NUCLEOTIDE SEQUENCE [LARGE SCALE GENOMIC DNA]</scope>
    <source>
        <strain evidence="1">DSM 26130</strain>
    </source>
</reference>
<dbReference type="RefSeq" id="WP_093833664.1">
    <property type="nucleotide sequence ID" value="NZ_FOLQ01000025.1"/>
</dbReference>
<gene>
    <name evidence="1" type="ORF">SAMN05216167_1257</name>
</gene>
<proteinExistence type="predicted"/>
<dbReference type="Proteomes" id="UP000198598">
    <property type="component" value="Unassembled WGS sequence"/>
</dbReference>
<dbReference type="EMBL" id="FOLQ01000025">
    <property type="protein sequence ID" value="SFF01818.1"/>
    <property type="molecule type" value="Genomic_DNA"/>
</dbReference>
<evidence type="ECO:0000313" key="2">
    <source>
        <dbReference type="Proteomes" id="UP000198598"/>
    </source>
</evidence>
<accession>A0A1I2FAN3</accession>
<dbReference type="STRING" id="662367.SAMN05216167_1257"/>
<keyword evidence="2" id="KW-1185">Reference proteome</keyword>
<dbReference type="AlphaFoldDB" id="A0A1I2FAN3"/>
<protein>
    <submittedName>
        <fullName evidence="1">Uncharacterized protein</fullName>
    </submittedName>
</protein>